<keyword evidence="1" id="KW-0378">Hydrolase</keyword>
<dbReference type="Gene3D" id="3.90.79.10">
    <property type="entry name" value="Nucleoside Triphosphate Pyrophosphohydrolase"/>
    <property type="match status" value="1"/>
</dbReference>
<organism evidence="3 4">
    <name type="scientific">Lacihabitans soyangensis</name>
    <dbReference type="NCBI Taxonomy" id="869394"/>
    <lineage>
        <taxon>Bacteria</taxon>
        <taxon>Pseudomonadati</taxon>
        <taxon>Bacteroidota</taxon>
        <taxon>Cytophagia</taxon>
        <taxon>Cytophagales</taxon>
        <taxon>Leadbetterellaceae</taxon>
        <taxon>Lacihabitans</taxon>
    </lineage>
</organism>
<dbReference type="GO" id="GO:0004081">
    <property type="term" value="F:bis(5'-nucleosyl)-tetraphosphatase (asymmetrical) activity"/>
    <property type="evidence" value="ECO:0007669"/>
    <property type="project" value="TreeGrafter"/>
</dbReference>
<dbReference type="PROSITE" id="PS51462">
    <property type="entry name" value="NUDIX"/>
    <property type="match status" value="1"/>
</dbReference>
<sequence>MLIFVNNKAITISESTHFVKDHSKNFDHVFDIKTEIVEFKELSGNVLIKNANFNNIMTFIKFAQSSKPERLGHLTFEVKNEELFKLKIKDKLQVIKAAGGVVENHEGKILMMKRLGFWDLPKGKAEANEKSKKTAEREVEEECGVTVMVNDKICTTWHTYMMKGKLVLKQTKWYAMKLISDKNMKPQIEEDIEELKWMNEEEVEQALKNSYNSIAHVLKKSEHSLLL</sequence>
<proteinExistence type="predicted"/>
<gene>
    <name evidence="3" type="ORF">EGI31_06555</name>
</gene>
<dbReference type="SUPFAM" id="SSF55811">
    <property type="entry name" value="Nudix"/>
    <property type="match status" value="1"/>
</dbReference>
<dbReference type="Proteomes" id="UP001204144">
    <property type="component" value="Unassembled WGS sequence"/>
</dbReference>
<dbReference type="InterPro" id="IPR000086">
    <property type="entry name" value="NUDIX_hydrolase_dom"/>
</dbReference>
<evidence type="ECO:0000313" key="4">
    <source>
        <dbReference type="Proteomes" id="UP001204144"/>
    </source>
</evidence>
<dbReference type="AlphaFoldDB" id="A0AAE3KWB3"/>
<dbReference type="RefSeq" id="WP_255036383.1">
    <property type="nucleotide sequence ID" value="NZ_RJUF01000012.1"/>
</dbReference>
<protein>
    <submittedName>
        <fullName evidence="3">NUDIX domain-containing protein</fullName>
    </submittedName>
</protein>
<dbReference type="EMBL" id="RJUF01000012">
    <property type="protein sequence ID" value="MCP9762610.1"/>
    <property type="molecule type" value="Genomic_DNA"/>
</dbReference>
<evidence type="ECO:0000313" key="3">
    <source>
        <dbReference type="EMBL" id="MCP9762610.1"/>
    </source>
</evidence>
<evidence type="ECO:0000259" key="2">
    <source>
        <dbReference type="PROSITE" id="PS51462"/>
    </source>
</evidence>
<accession>A0AAE3KWB3</accession>
<name>A0AAE3KWB3_9BACT</name>
<dbReference type="InterPro" id="IPR015797">
    <property type="entry name" value="NUDIX_hydrolase-like_dom_sf"/>
</dbReference>
<dbReference type="PANTHER" id="PTHR21340:SF0">
    <property type="entry name" value="BIS(5'-NUCLEOSYL)-TETRAPHOSPHATASE [ASYMMETRICAL]"/>
    <property type="match status" value="1"/>
</dbReference>
<dbReference type="PROSITE" id="PS00893">
    <property type="entry name" value="NUDIX_BOX"/>
    <property type="match status" value="1"/>
</dbReference>
<reference evidence="3 4" key="1">
    <citation type="submission" date="2018-11" db="EMBL/GenBank/DDBJ databases">
        <title>Novel bacteria species description.</title>
        <authorList>
            <person name="Han J.-H."/>
        </authorList>
    </citation>
    <scope>NUCLEOTIDE SEQUENCE [LARGE SCALE GENOMIC DNA]</scope>
    <source>
        <strain evidence="3 4">KCTC23259</strain>
    </source>
</reference>
<dbReference type="GO" id="GO:0006167">
    <property type="term" value="P:AMP biosynthetic process"/>
    <property type="evidence" value="ECO:0007669"/>
    <property type="project" value="TreeGrafter"/>
</dbReference>
<keyword evidence="4" id="KW-1185">Reference proteome</keyword>
<dbReference type="Pfam" id="PF00293">
    <property type="entry name" value="NUDIX"/>
    <property type="match status" value="1"/>
</dbReference>
<dbReference type="InterPro" id="IPR020084">
    <property type="entry name" value="NUDIX_hydrolase_CS"/>
</dbReference>
<dbReference type="InterPro" id="IPR051325">
    <property type="entry name" value="Nudix_hydrolase_domain"/>
</dbReference>
<comment type="caution">
    <text evidence="3">The sequence shown here is derived from an EMBL/GenBank/DDBJ whole genome shotgun (WGS) entry which is preliminary data.</text>
</comment>
<dbReference type="GO" id="GO:0006754">
    <property type="term" value="P:ATP biosynthetic process"/>
    <property type="evidence" value="ECO:0007669"/>
    <property type="project" value="TreeGrafter"/>
</dbReference>
<evidence type="ECO:0000256" key="1">
    <source>
        <dbReference type="ARBA" id="ARBA00022801"/>
    </source>
</evidence>
<dbReference type="CDD" id="cd03673">
    <property type="entry name" value="NUDIX_Ap6A_hydrolase"/>
    <property type="match status" value="1"/>
</dbReference>
<feature type="domain" description="Nudix hydrolase" evidence="2">
    <location>
        <begin position="93"/>
        <end position="220"/>
    </location>
</feature>
<dbReference type="PANTHER" id="PTHR21340">
    <property type="entry name" value="DIADENOSINE 5,5-P1,P4-TETRAPHOSPHATE PYROPHOSPHOHYDROLASE MUTT"/>
    <property type="match status" value="1"/>
</dbReference>